<dbReference type="Proteomes" id="UP000316612">
    <property type="component" value="Unassembled WGS sequence"/>
</dbReference>
<protein>
    <submittedName>
        <fullName evidence="2">Uncharacterized protein</fullName>
    </submittedName>
</protein>
<keyword evidence="1" id="KW-1133">Transmembrane helix</keyword>
<feature type="transmembrane region" description="Helical" evidence="1">
    <location>
        <begin position="68"/>
        <end position="90"/>
    </location>
</feature>
<keyword evidence="1" id="KW-0812">Transmembrane</keyword>
<feature type="transmembrane region" description="Helical" evidence="1">
    <location>
        <begin position="6"/>
        <end position="24"/>
    </location>
</feature>
<accession>A0A4Y4DTH5</accession>
<comment type="caution">
    <text evidence="2">The sequence shown here is derived from an EMBL/GenBank/DDBJ whole genome shotgun (WGS) entry which is preliminary data.</text>
</comment>
<evidence type="ECO:0000313" key="2">
    <source>
        <dbReference type="EMBL" id="GED06658.1"/>
    </source>
</evidence>
<reference evidence="2 3" key="1">
    <citation type="submission" date="2019-06" db="EMBL/GenBank/DDBJ databases">
        <title>Whole genome shotgun sequence of Glutamicibacter uratoxydans NBRC 15515.</title>
        <authorList>
            <person name="Hosoyama A."/>
            <person name="Uohara A."/>
            <person name="Ohji S."/>
            <person name="Ichikawa N."/>
        </authorList>
    </citation>
    <scope>NUCLEOTIDE SEQUENCE [LARGE SCALE GENOMIC DNA]</scope>
    <source>
        <strain evidence="2 3">NBRC 15515</strain>
    </source>
</reference>
<gene>
    <name evidence="2" type="ORF">AUR04nite_21900</name>
</gene>
<dbReference type="AlphaFoldDB" id="A0A4Y4DTH5"/>
<proteinExistence type="predicted"/>
<evidence type="ECO:0000313" key="3">
    <source>
        <dbReference type="Proteomes" id="UP000316612"/>
    </source>
</evidence>
<dbReference type="RefSeq" id="WP_141364926.1">
    <property type="nucleotide sequence ID" value="NZ_BAAAJL010000013.1"/>
</dbReference>
<name>A0A4Y4DTH5_GLUUR</name>
<keyword evidence="1" id="KW-0472">Membrane</keyword>
<dbReference type="EMBL" id="BJNY01000011">
    <property type="protein sequence ID" value="GED06658.1"/>
    <property type="molecule type" value="Genomic_DNA"/>
</dbReference>
<keyword evidence="3" id="KW-1185">Reference proteome</keyword>
<evidence type="ECO:0000256" key="1">
    <source>
        <dbReference type="SAM" id="Phobius"/>
    </source>
</evidence>
<organism evidence="2 3">
    <name type="scientific">Glutamicibacter uratoxydans</name>
    <name type="common">Arthrobacter uratoxydans</name>
    <dbReference type="NCBI Taxonomy" id="43667"/>
    <lineage>
        <taxon>Bacteria</taxon>
        <taxon>Bacillati</taxon>
        <taxon>Actinomycetota</taxon>
        <taxon>Actinomycetes</taxon>
        <taxon>Micrococcales</taxon>
        <taxon>Micrococcaceae</taxon>
        <taxon>Glutamicibacter</taxon>
    </lineage>
</organism>
<sequence length="91" mass="9611">MTVDLLATWVLGLGFLTLALYPIFGERGKNSTGGAGRHVAGTRQGTAARTTVLQRFGTVFSSFSAQDCVLFVSGAVFALLALWRSCTLLLG</sequence>